<proteinExistence type="predicted"/>
<dbReference type="EnsemblMetazoa" id="GAUT038146-RA">
    <property type="protein sequence ID" value="GAUT038146-PA"/>
    <property type="gene ID" value="GAUT038146"/>
</dbReference>
<dbReference type="VEuPathDB" id="VectorBase:GAUT038146"/>
<dbReference type="AlphaFoldDB" id="A0A1A9VI28"/>
<evidence type="ECO:0000313" key="3">
    <source>
        <dbReference type="Proteomes" id="UP000078200"/>
    </source>
</evidence>
<feature type="region of interest" description="Disordered" evidence="1">
    <location>
        <begin position="1"/>
        <end position="26"/>
    </location>
</feature>
<sequence length="212" mass="24239">MEEVIVLSSDNEDSSSSSSSPSSASDMEIDPIEIEHNTTEQFVPKDNQTLEKIYIKTVIPLSAFLEPMTDFQHWENMKYNNYRKARVHTTINQIYGNPNEQRNYRDLKARVNLKSVKRNSNTSVLSGVASVIDPCELNSGDFRGRKKKFNYISTIPEKIAGLRDYLYFPITQNSVNALTFSEGSEMVFMFFFPPGSNSTRYCLVVRCQNMVD</sequence>
<reference evidence="2" key="1">
    <citation type="submission" date="2020-05" db="UniProtKB">
        <authorList>
            <consortium name="EnsemblMetazoa"/>
        </authorList>
    </citation>
    <scope>IDENTIFICATION</scope>
    <source>
        <strain evidence="2">TTRI</strain>
    </source>
</reference>
<evidence type="ECO:0000256" key="1">
    <source>
        <dbReference type="SAM" id="MobiDB-lite"/>
    </source>
</evidence>
<name>A0A1A9VI28_GLOAU</name>
<keyword evidence="3" id="KW-1185">Reference proteome</keyword>
<accession>A0A1A9VI28</accession>
<evidence type="ECO:0000313" key="2">
    <source>
        <dbReference type="EnsemblMetazoa" id="GAUT038146-PA"/>
    </source>
</evidence>
<dbReference type="Proteomes" id="UP000078200">
    <property type="component" value="Unassembled WGS sequence"/>
</dbReference>
<protein>
    <submittedName>
        <fullName evidence="2">Uncharacterized protein</fullName>
    </submittedName>
</protein>
<organism evidence="2 3">
    <name type="scientific">Glossina austeni</name>
    <name type="common">Savannah tsetse fly</name>
    <dbReference type="NCBI Taxonomy" id="7395"/>
    <lineage>
        <taxon>Eukaryota</taxon>
        <taxon>Metazoa</taxon>
        <taxon>Ecdysozoa</taxon>
        <taxon>Arthropoda</taxon>
        <taxon>Hexapoda</taxon>
        <taxon>Insecta</taxon>
        <taxon>Pterygota</taxon>
        <taxon>Neoptera</taxon>
        <taxon>Endopterygota</taxon>
        <taxon>Diptera</taxon>
        <taxon>Brachycera</taxon>
        <taxon>Muscomorpha</taxon>
        <taxon>Hippoboscoidea</taxon>
        <taxon>Glossinidae</taxon>
        <taxon>Glossina</taxon>
    </lineage>
</organism>
<feature type="compositionally biased region" description="Low complexity" evidence="1">
    <location>
        <begin position="14"/>
        <end position="26"/>
    </location>
</feature>